<gene>
    <name evidence="4" type="primary">106068895</name>
</gene>
<dbReference type="OrthoDB" id="10285778at2759"/>
<reference evidence="4" key="1">
    <citation type="submission" date="2020-05" db="UniProtKB">
        <authorList>
            <consortium name="EnsemblMetazoa"/>
        </authorList>
    </citation>
    <scope>IDENTIFICATION</scope>
    <source>
        <strain evidence="4">BB02</strain>
    </source>
</reference>
<evidence type="ECO:0000256" key="2">
    <source>
        <dbReference type="ARBA" id="ARBA00022737"/>
    </source>
</evidence>
<evidence type="ECO:0008006" key="6">
    <source>
        <dbReference type="Google" id="ProtNLM"/>
    </source>
</evidence>
<feature type="compositionally biased region" description="Basic and acidic residues" evidence="3">
    <location>
        <begin position="197"/>
        <end position="214"/>
    </location>
</feature>
<dbReference type="InterPro" id="IPR011333">
    <property type="entry name" value="SKP1/BTB/POZ_sf"/>
</dbReference>
<dbReference type="KEGG" id="bgt:106068895"/>
<dbReference type="SUPFAM" id="SSF117281">
    <property type="entry name" value="Kelch motif"/>
    <property type="match status" value="1"/>
</dbReference>
<organism evidence="4 5">
    <name type="scientific">Biomphalaria glabrata</name>
    <name type="common">Bloodfluke planorb</name>
    <name type="synonym">Freshwater snail</name>
    <dbReference type="NCBI Taxonomy" id="6526"/>
    <lineage>
        <taxon>Eukaryota</taxon>
        <taxon>Metazoa</taxon>
        <taxon>Spiralia</taxon>
        <taxon>Lophotrochozoa</taxon>
        <taxon>Mollusca</taxon>
        <taxon>Gastropoda</taxon>
        <taxon>Heterobranchia</taxon>
        <taxon>Euthyneura</taxon>
        <taxon>Panpulmonata</taxon>
        <taxon>Hygrophila</taxon>
        <taxon>Lymnaeoidea</taxon>
        <taxon>Planorbidae</taxon>
        <taxon>Biomphalaria</taxon>
    </lineage>
</organism>
<sequence length="536" mass="61725">MDVKRKSGISDGESLQTDQEVQIDGKEFKFNSKLADAIKHFIYSKKKQSEVAQKIKISSESLIIFLGSIHSYNINELWTTKNILELWDAARELENPYLLRSCERKVGEILSDENFETIYKKANLYQSHVLRKTRSFLQRFFCSPNCNMSRTRIFTYEDFSYFLNEGILNAGSDDILLRSIFEWAEHNETQDQNTGIHRADGEEQEQSLKRKMDVEISSQEDDPPEGTSSKLSKLLRAASYGTATLEYLQDLSEHHLCKKDPQAKLIISKVLNYKLDRNTHGYWPPCVTSLFCKDYRHVAVVADQDQISVLYVYSDIWVRLPKCPLHTQITNVTVFDNELYVISSVGFESLIFVFRNNKWEFVTDLPGRNFIVISKGNLIYFIDGTSSSVKCVSAVFCLDVPEHKWTDVGSLEGSAKNLVGFRNETNYFILQRDGSISQVLRKQDESIEFTLLKRLWSIQSSLRGAFIYSDALYIFSNTPIECSSLCGILGVFWNVVYWHGKQDASKFVECFLPFETLRFAEKLHTPSRYLLLGSEN</sequence>
<dbReference type="VEuPathDB" id="VectorBase:BGLB033002"/>
<feature type="region of interest" description="Disordered" evidence="3">
    <location>
        <begin position="191"/>
        <end position="229"/>
    </location>
</feature>
<dbReference type="Gene3D" id="3.30.710.10">
    <property type="entry name" value="Potassium Channel Kv1.1, Chain A"/>
    <property type="match status" value="1"/>
</dbReference>
<dbReference type="AlphaFoldDB" id="A0A2C9LMY6"/>
<keyword evidence="1" id="KW-0880">Kelch repeat</keyword>
<evidence type="ECO:0000313" key="4">
    <source>
        <dbReference type="EnsemblMetazoa" id="BGLB033002-PA"/>
    </source>
</evidence>
<dbReference type="VEuPathDB" id="VectorBase:BGLAX_048636"/>
<name>A0A2C9LMY6_BIOGL</name>
<dbReference type="Gene3D" id="2.120.10.80">
    <property type="entry name" value="Kelch-type beta propeller"/>
    <property type="match status" value="1"/>
</dbReference>
<keyword evidence="2" id="KW-0677">Repeat</keyword>
<evidence type="ECO:0000313" key="5">
    <source>
        <dbReference type="Proteomes" id="UP000076420"/>
    </source>
</evidence>
<dbReference type="PANTHER" id="PTHR45632:SF3">
    <property type="entry name" value="KELCH-LIKE PROTEIN 32"/>
    <property type="match status" value="1"/>
</dbReference>
<dbReference type="InterPro" id="IPR015915">
    <property type="entry name" value="Kelch-typ_b-propeller"/>
</dbReference>
<dbReference type="EnsemblMetazoa" id="BGLB033002-RA">
    <property type="protein sequence ID" value="BGLB033002-PA"/>
    <property type="gene ID" value="BGLB033002"/>
</dbReference>
<accession>A0A2C9LMY6</accession>
<dbReference type="Proteomes" id="UP000076420">
    <property type="component" value="Unassembled WGS sequence"/>
</dbReference>
<proteinExistence type="predicted"/>
<evidence type="ECO:0000256" key="3">
    <source>
        <dbReference type="SAM" id="MobiDB-lite"/>
    </source>
</evidence>
<evidence type="ECO:0000256" key="1">
    <source>
        <dbReference type="ARBA" id="ARBA00022441"/>
    </source>
</evidence>
<dbReference type="PANTHER" id="PTHR45632">
    <property type="entry name" value="LD33804P"/>
    <property type="match status" value="1"/>
</dbReference>
<protein>
    <recommendedName>
        <fullName evidence="6">BACK domain-containing protein</fullName>
    </recommendedName>
</protein>